<keyword evidence="6 7" id="KW-0067">ATP-binding</keyword>
<reference evidence="11 12" key="1">
    <citation type="submission" date="2016-05" db="EMBL/GenBank/DDBJ databases">
        <title>A degradative enzymes factory behind the ericoid mycorrhizal symbiosis.</title>
        <authorList>
            <consortium name="DOE Joint Genome Institute"/>
            <person name="Martino E."/>
            <person name="Morin E."/>
            <person name="Grelet G."/>
            <person name="Kuo A."/>
            <person name="Kohler A."/>
            <person name="Daghino S."/>
            <person name="Barry K."/>
            <person name="Choi C."/>
            <person name="Cichocki N."/>
            <person name="Clum A."/>
            <person name="Copeland A."/>
            <person name="Hainaut M."/>
            <person name="Haridas S."/>
            <person name="Labutti K."/>
            <person name="Lindquist E."/>
            <person name="Lipzen A."/>
            <person name="Khouja H.-R."/>
            <person name="Murat C."/>
            <person name="Ohm R."/>
            <person name="Olson A."/>
            <person name="Spatafora J."/>
            <person name="Veneault-Fourrey C."/>
            <person name="Henrissat B."/>
            <person name="Grigoriev I."/>
            <person name="Martin F."/>
            <person name="Perotto S."/>
        </authorList>
    </citation>
    <scope>NUCLEOTIDE SEQUENCE [LARGE SCALE GENOMIC DNA]</scope>
    <source>
        <strain evidence="11 12">UAMH 7357</strain>
    </source>
</reference>
<sequence length="652" mass="73263">MAEIGVDDGWHLVATHRPAIEFRAEKQIEEWERTKGSWSGVGKHPLQWADHKTIQPGERVLGSGSYGVVEKITYKTVTMARKFVKPKRGIPMEKLREEAHAMERLAHKHILKLVGTYTVRRNELYILLYPVAVCDLSKFLEDIDDIRTGACADQEDAFARLAALGLKDIGVIEDLAFLRSVSQPPSVVPRTATALGFLQQILGCITEALAYVHEQRIRHRDLKPKNILLSPGRVYLADFGIARDVRETDDSITCTRQGTLSWLAPEVHDEEDHHMSPADVWSLGFIFLNVAAILYSKSLDEFEKIMRERDWDIKYEMLRKYLLDLRTKATAAALENHEDPSFNVKHLVGLIDSMLKRRPQERPTTHQVNERLSELGGLDQIYHLSCCHKKNEYLSRVIHNKFKSICEGNANSAATIARLQIENNEKQKRIDELELSQSTWEMRIDKERKHAGDQYKALQEKYNREVEIRKGLEETLRSMEARSKNRPRSRGRGRGYGLLHPIGNTHPMPNMNGKQPPNIGHDTAVGNFQRRTSRVPLPIRPSTPIRPAMSRDPGSSSSTLVSSSSVHSTFSQRSDRTNESASSVTSSTIRSISPGSPTTAKPVVSPVIGMSAPASPTLTNRKVNSQADAKGPNHVTKPSWASLVARSTSNVV</sequence>
<comment type="similarity">
    <text evidence="1">Belongs to the protein kinase superfamily. NEK Ser/Thr protein kinase family. NIMA subfamily.</text>
</comment>
<evidence type="ECO:0000256" key="4">
    <source>
        <dbReference type="ARBA" id="ARBA00022741"/>
    </source>
</evidence>
<dbReference type="Gene3D" id="1.10.510.10">
    <property type="entry name" value="Transferase(Phosphotransferase) domain 1"/>
    <property type="match status" value="1"/>
</dbReference>
<dbReference type="PROSITE" id="PS50011">
    <property type="entry name" value="PROTEIN_KINASE_DOM"/>
    <property type="match status" value="1"/>
</dbReference>
<dbReference type="InterPro" id="IPR017441">
    <property type="entry name" value="Protein_kinase_ATP_BS"/>
</dbReference>
<dbReference type="Proteomes" id="UP000235672">
    <property type="component" value="Unassembled WGS sequence"/>
</dbReference>
<proteinExistence type="inferred from homology"/>
<dbReference type="OrthoDB" id="248923at2759"/>
<dbReference type="EC" id="2.7.11.1" evidence="2"/>
<gene>
    <name evidence="11" type="ORF">NA56DRAFT_576510</name>
</gene>
<dbReference type="SUPFAM" id="SSF56112">
    <property type="entry name" value="Protein kinase-like (PK-like)"/>
    <property type="match status" value="1"/>
</dbReference>
<dbReference type="InterPro" id="IPR008271">
    <property type="entry name" value="Ser/Thr_kinase_AS"/>
</dbReference>
<feature type="compositionally biased region" description="Low complexity" evidence="9">
    <location>
        <begin position="555"/>
        <end position="572"/>
    </location>
</feature>
<keyword evidence="12" id="KW-1185">Reference proteome</keyword>
<dbReference type="InterPro" id="IPR011009">
    <property type="entry name" value="Kinase-like_dom_sf"/>
</dbReference>
<dbReference type="Pfam" id="PF00069">
    <property type="entry name" value="Pkinase"/>
    <property type="match status" value="1"/>
</dbReference>
<evidence type="ECO:0000313" key="11">
    <source>
        <dbReference type="EMBL" id="PMD18870.1"/>
    </source>
</evidence>
<dbReference type="Gene3D" id="3.30.200.20">
    <property type="entry name" value="Phosphorylase Kinase, domain 1"/>
    <property type="match status" value="1"/>
</dbReference>
<evidence type="ECO:0000259" key="10">
    <source>
        <dbReference type="PROSITE" id="PS50011"/>
    </source>
</evidence>
<dbReference type="InterPro" id="IPR000719">
    <property type="entry name" value="Prot_kinase_dom"/>
</dbReference>
<accession>A0A2J6PXU9</accession>
<evidence type="ECO:0000256" key="1">
    <source>
        <dbReference type="ARBA" id="ARBA00010886"/>
    </source>
</evidence>
<dbReference type="GO" id="GO:0004674">
    <property type="term" value="F:protein serine/threonine kinase activity"/>
    <property type="evidence" value="ECO:0007669"/>
    <property type="project" value="UniProtKB-EC"/>
</dbReference>
<evidence type="ECO:0000313" key="12">
    <source>
        <dbReference type="Proteomes" id="UP000235672"/>
    </source>
</evidence>
<name>A0A2J6PXU9_9HELO</name>
<dbReference type="PANTHER" id="PTHR43671">
    <property type="entry name" value="SERINE/THREONINE-PROTEIN KINASE NEK"/>
    <property type="match status" value="1"/>
</dbReference>
<keyword evidence="3" id="KW-0808">Transferase</keyword>
<feature type="compositionally biased region" description="Basic residues" evidence="9">
    <location>
        <begin position="484"/>
        <end position="493"/>
    </location>
</feature>
<feature type="binding site" evidence="7">
    <location>
        <position position="82"/>
    </location>
    <ligand>
        <name>ATP</name>
        <dbReference type="ChEBI" id="CHEBI:30616"/>
    </ligand>
</feature>
<feature type="domain" description="Protein kinase" evidence="10">
    <location>
        <begin position="55"/>
        <end position="375"/>
    </location>
</feature>
<feature type="region of interest" description="Disordered" evidence="9">
    <location>
        <begin position="477"/>
        <end position="619"/>
    </location>
</feature>
<evidence type="ECO:0000256" key="5">
    <source>
        <dbReference type="ARBA" id="ARBA00022777"/>
    </source>
</evidence>
<evidence type="ECO:0000256" key="9">
    <source>
        <dbReference type="SAM" id="MobiDB-lite"/>
    </source>
</evidence>
<evidence type="ECO:0000256" key="3">
    <source>
        <dbReference type="ARBA" id="ARBA00022679"/>
    </source>
</evidence>
<evidence type="ECO:0000256" key="7">
    <source>
        <dbReference type="PROSITE-ProRule" id="PRU10141"/>
    </source>
</evidence>
<feature type="coiled-coil region" evidence="8">
    <location>
        <begin position="416"/>
        <end position="475"/>
    </location>
</feature>
<protein>
    <recommendedName>
        <fullName evidence="2">non-specific serine/threonine protein kinase</fullName>
        <ecNumber evidence="2">2.7.11.1</ecNumber>
    </recommendedName>
</protein>
<evidence type="ECO:0000256" key="8">
    <source>
        <dbReference type="SAM" id="Coils"/>
    </source>
</evidence>
<dbReference type="CDD" id="cd00180">
    <property type="entry name" value="PKc"/>
    <property type="match status" value="1"/>
</dbReference>
<dbReference type="PANTHER" id="PTHR43671:SF13">
    <property type="entry name" value="SERINE_THREONINE-PROTEIN KINASE NEK2"/>
    <property type="match status" value="1"/>
</dbReference>
<feature type="compositionally biased region" description="Low complexity" evidence="9">
    <location>
        <begin position="580"/>
        <end position="593"/>
    </location>
</feature>
<keyword evidence="4 7" id="KW-0547">Nucleotide-binding</keyword>
<dbReference type="GO" id="GO:0005524">
    <property type="term" value="F:ATP binding"/>
    <property type="evidence" value="ECO:0007669"/>
    <property type="project" value="UniProtKB-UniRule"/>
</dbReference>
<evidence type="ECO:0000256" key="6">
    <source>
        <dbReference type="ARBA" id="ARBA00022840"/>
    </source>
</evidence>
<dbReference type="AlphaFoldDB" id="A0A2J6PXU9"/>
<organism evidence="11 12">
    <name type="scientific">Hyaloscypha hepaticicola</name>
    <dbReference type="NCBI Taxonomy" id="2082293"/>
    <lineage>
        <taxon>Eukaryota</taxon>
        <taxon>Fungi</taxon>
        <taxon>Dikarya</taxon>
        <taxon>Ascomycota</taxon>
        <taxon>Pezizomycotina</taxon>
        <taxon>Leotiomycetes</taxon>
        <taxon>Helotiales</taxon>
        <taxon>Hyaloscyphaceae</taxon>
        <taxon>Hyaloscypha</taxon>
    </lineage>
</organism>
<keyword evidence="5 11" id="KW-0418">Kinase</keyword>
<dbReference type="STRING" id="1745343.A0A2J6PXU9"/>
<dbReference type="SMART" id="SM00220">
    <property type="entry name" value="S_TKc"/>
    <property type="match status" value="1"/>
</dbReference>
<dbReference type="PROSITE" id="PS00107">
    <property type="entry name" value="PROTEIN_KINASE_ATP"/>
    <property type="match status" value="1"/>
</dbReference>
<dbReference type="InterPro" id="IPR050660">
    <property type="entry name" value="NEK_Ser/Thr_kinase"/>
</dbReference>
<evidence type="ECO:0000256" key="2">
    <source>
        <dbReference type="ARBA" id="ARBA00012513"/>
    </source>
</evidence>
<dbReference type="EMBL" id="KZ613492">
    <property type="protein sequence ID" value="PMD18870.1"/>
    <property type="molecule type" value="Genomic_DNA"/>
</dbReference>
<keyword evidence="8" id="KW-0175">Coiled coil</keyword>
<dbReference type="PROSITE" id="PS00108">
    <property type="entry name" value="PROTEIN_KINASE_ST"/>
    <property type="match status" value="1"/>
</dbReference>